<keyword evidence="14" id="KW-1185">Reference proteome</keyword>
<evidence type="ECO:0000256" key="11">
    <source>
        <dbReference type="RuleBase" id="RU365075"/>
    </source>
</evidence>
<accession>A0A915EX56</accession>
<evidence type="ECO:0000256" key="7">
    <source>
        <dbReference type="ARBA" id="ARBA00022927"/>
    </source>
</evidence>
<comment type="subcellular location">
    <subcellularLocation>
        <location evidence="2 11">Golgi apparatus membrane</location>
        <topology evidence="2 11">Peripheral membrane protein</topology>
    </subcellularLocation>
</comment>
<dbReference type="InterPro" id="IPR048369">
    <property type="entry name" value="COG6_C"/>
</dbReference>
<dbReference type="AlphaFoldDB" id="A0A915EX56"/>
<dbReference type="PANTHER" id="PTHR21506">
    <property type="entry name" value="COMPONENT OF OLIGOMERIC GOLGI COMPLEX 6"/>
    <property type="match status" value="1"/>
</dbReference>
<dbReference type="GO" id="GO:0000139">
    <property type="term" value="C:Golgi membrane"/>
    <property type="evidence" value="ECO:0007669"/>
    <property type="project" value="UniProtKB-SubCell"/>
</dbReference>
<evidence type="ECO:0000256" key="9">
    <source>
        <dbReference type="ARBA" id="ARBA00023136"/>
    </source>
</evidence>
<dbReference type="SMART" id="SM01087">
    <property type="entry name" value="COG6"/>
    <property type="match status" value="1"/>
</dbReference>
<dbReference type="GO" id="GO:0017119">
    <property type="term" value="C:Golgi transport complex"/>
    <property type="evidence" value="ECO:0007669"/>
    <property type="project" value="UniProtKB-UniRule"/>
</dbReference>
<dbReference type="GO" id="GO:0006891">
    <property type="term" value="P:intra-Golgi vesicle-mediated transport"/>
    <property type="evidence" value="ECO:0007669"/>
    <property type="project" value="UniProtKB-UniRule"/>
</dbReference>
<feature type="domain" description="Conserved Oligomeric Golgi complex subunit 6 C-terminal" evidence="13">
    <location>
        <begin position="239"/>
        <end position="686"/>
    </location>
</feature>
<name>A0A915EX56_9CEST</name>
<evidence type="ECO:0000256" key="2">
    <source>
        <dbReference type="ARBA" id="ARBA00004395"/>
    </source>
</evidence>
<evidence type="ECO:0000256" key="8">
    <source>
        <dbReference type="ARBA" id="ARBA00023034"/>
    </source>
</evidence>
<dbReference type="InterPro" id="IPR010490">
    <property type="entry name" value="COG6"/>
</dbReference>
<dbReference type="Pfam" id="PF06419">
    <property type="entry name" value="COG6_N"/>
    <property type="match status" value="1"/>
</dbReference>
<feature type="domain" description="Conserved oligomeric complex COG6 N-terminal" evidence="12">
    <location>
        <begin position="38"/>
        <end position="157"/>
    </location>
</feature>
<evidence type="ECO:0000256" key="6">
    <source>
        <dbReference type="ARBA" id="ARBA00022448"/>
    </source>
</evidence>
<evidence type="ECO:0000256" key="4">
    <source>
        <dbReference type="ARBA" id="ARBA00011166"/>
    </source>
</evidence>
<reference evidence="15" key="1">
    <citation type="submission" date="2022-11" db="UniProtKB">
        <authorList>
            <consortium name="WormBaseParasite"/>
        </authorList>
    </citation>
    <scope>IDENTIFICATION</scope>
</reference>
<evidence type="ECO:0000313" key="14">
    <source>
        <dbReference type="Proteomes" id="UP000887562"/>
    </source>
</evidence>
<comment type="similarity">
    <text evidence="3 11">Belongs to the COG6 family.</text>
</comment>
<keyword evidence="9 11" id="KW-0472">Membrane</keyword>
<evidence type="ECO:0000313" key="15">
    <source>
        <dbReference type="WBParaSite" id="maker-E.canG7_contigs_1491-snap-gene-0.17-mRNA-1"/>
    </source>
</evidence>
<evidence type="ECO:0000256" key="5">
    <source>
        <dbReference type="ARBA" id="ARBA00020973"/>
    </source>
</evidence>
<dbReference type="Pfam" id="PF20653">
    <property type="entry name" value="COG6_C"/>
    <property type="match status" value="1"/>
</dbReference>
<comment type="function">
    <text evidence="1 11">Required for normal Golgi function.</text>
</comment>
<comment type="subunit">
    <text evidence="4">Component of the conserved oligomeric Golgi complex which is composed of eight different subunits and is required for normal Golgi morphology and localization.</text>
</comment>
<sequence>MQIGPSFESKNPLGGRISKIIGFTAQADESFFESLQVLSKSYTCNDARSRRNLRSVIEKSRLDLAEGFLREMSAIKTVAVQFLHGLDSLSAELNTMSNTCLRINERLMSSKSRMEELINQTNVNQAKRNSVTLTHLAANAILGAFYISQEDWALLDEQTNDKSSENLLAKLQRARGIRQLIINTLGVPNLPLLYVNLLLISSERIYWTHRLHTLTKPLSVYISGLRVRLLLFFLITVGEVSAQNFEAVEISVPFRKCLRELQERPIFFKYILDEYANARRQLIVETFLHALTVGWNSGGNVTSVFLSKPIEMQSHDPTRYAGDMLAWLHQAVASEKEYLCSLTSEKADKEIICDCLSNVTGGLAHPLQLRLEQILVTEQDAVLLYQINNLLQFYANVILNLLDERATLYITLSELQALSWNLFVSALQRQTSDLLADSEPPRHDLTPSMSTIDVTRLLEAILATQDMSCAPPDVRQTKCEEVVAVVVKPLLEHYELTARALMSPQEIRKVEVEAAEGDRELPPVALVYLLNSLHSLQGTLARLAFTGPQIATVVERLEAALTDLTHSQAAYILSRAGLYRLYEALNAPQESEGEEVPLAQRGAPGCSQDEIIDALREFNTEYLSGPDAWGLPEAAQIAFPRPRNALRRRTADLVQSLYARLYEAITDPKSGYSNPWPEDLKTPEQVAGLLLPSSSAAIS</sequence>
<dbReference type="PANTHER" id="PTHR21506:SF0">
    <property type="entry name" value="CONSERVED OLIGOMERIC GOLGI COMPLEX SUBUNIT 6"/>
    <property type="match status" value="1"/>
</dbReference>
<dbReference type="GO" id="GO:0015031">
    <property type="term" value="P:protein transport"/>
    <property type="evidence" value="ECO:0007669"/>
    <property type="project" value="UniProtKB-KW"/>
</dbReference>
<protein>
    <recommendedName>
        <fullName evidence="5 11">Conserved oligomeric Golgi complex subunit 6</fullName>
        <shortName evidence="11">COG complex subunit 6</shortName>
    </recommendedName>
    <alternativeName>
        <fullName evidence="10 11">Component of oligomeric Golgi complex 6</fullName>
    </alternativeName>
</protein>
<evidence type="ECO:0000259" key="12">
    <source>
        <dbReference type="Pfam" id="PF06419"/>
    </source>
</evidence>
<keyword evidence="7 11" id="KW-0653">Protein transport</keyword>
<evidence type="ECO:0000256" key="3">
    <source>
        <dbReference type="ARBA" id="ARBA00011023"/>
    </source>
</evidence>
<proteinExistence type="inferred from homology"/>
<dbReference type="WBParaSite" id="maker-E.canG7_contigs_1491-snap-gene-0.17-mRNA-1">
    <property type="protein sequence ID" value="maker-E.canG7_contigs_1491-snap-gene-0.17-mRNA-1"/>
    <property type="gene ID" value="EcG7_05723"/>
</dbReference>
<evidence type="ECO:0000256" key="1">
    <source>
        <dbReference type="ARBA" id="ARBA00003627"/>
    </source>
</evidence>
<keyword evidence="8 11" id="KW-0333">Golgi apparatus</keyword>
<keyword evidence="6 11" id="KW-0813">Transport</keyword>
<dbReference type="InterPro" id="IPR048368">
    <property type="entry name" value="COG6_N"/>
</dbReference>
<dbReference type="Proteomes" id="UP000887562">
    <property type="component" value="Unplaced"/>
</dbReference>
<evidence type="ECO:0000259" key="13">
    <source>
        <dbReference type="Pfam" id="PF20653"/>
    </source>
</evidence>
<organism evidence="14 15">
    <name type="scientific">Echinococcus canadensis</name>
    <dbReference type="NCBI Taxonomy" id="519352"/>
    <lineage>
        <taxon>Eukaryota</taxon>
        <taxon>Metazoa</taxon>
        <taxon>Spiralia</taxon>
        <taxon>Lophotrochozoa</taxon>
        <taxon>Platyhelminthes</taxon>
        <taxon>Cestoda</taxon>
        <taxon>Eucestoda</taxon>
        <taxon>Cyclophyllidea</taxon>
        <taxon>Taeniidae</taxon>
        <taxon>Echinococcus</taxon>
        <taxon>Echinococcus canadensis group</taxon>
    </lineage>
</organism>
<evidence type="ECO:0000256" key="10">
    <source>
        <dbReference type="ARBA" id="ARBA00031348"/>
    </source>
</evidence>